<dbReference type="Gene3D" id="3.40.50.720">
    <property type="entry name" value="NAD(P)-binding Rossmann-like Domain"/>
    <property type="match status" value="1"/>
</dbReference>
<comment type="caution">
    <text evidence="3">The sequence shown here is derived from an EMBL/GenBank/DDBJ whole genome shotgun (WGS) entry which is preliminary data.</text>
</comment>
<dbReference type="InterPro" id="IPR002347">
    <property type="entry name" value="SDR_fam"/>
</dbReference>
<organism evidence="3 4">
    <name type="scientific">Tannerella sp. oral taxon BU063 isolate Cell 6/7/9</name>
    <dbReference type="NCBI Taxonomy" id="1411021"/>
    <lineage>
        <taxon>Bacteria</taxon>
        <taxon>Pseudomonadati</taxon>
        <taxon>Bacteroidota</taxon>
        <taxon>Bacteroidia</taxon>
        <taxon>Bacteroidales</taxon>
        <taxon>Tannerellaceae</taxon>
        <taxon>Tannerella</taxon>
    </lineage>
</organism>
<name>W2CKT6_9BACT</name>
<accession>W2CKT6</accession>
<keyword evidence="4" id="KW-1185">Reference proteome</keyword>
<dbReference type="Pfam" id="PF00106">
    <property type="entry name" value="adh_short"/>
    <property type="match status" value="1"/>
</dbReference>
<dbReference type="PANTHER" id="PTHR44196:SF3">
    <property type="entry name" value="SHORT CHAIN DEHYDROGENASE FAMILY PROTEIN"/>
    <property type="match status" value="1"/>
</dbReference>
<evidence type="ECO:0000313" key="3">
    <source>
        <dbReference type="EMBL" id="ETK07643.1"/>
    </source>
</evidence>
<dbReference type="EMBL" id="AYYD01001276">
    <property type="protein sequence ID" value="ETK07643.1"/>
    <property type="molecule type" value="Genomic_DNA"/>
</dbReference>
<evidence type="ECO:0000313" key="4">
    <source>
        <dbReference type="Proteomes" id="UP000018874"/>
    </source>
</evidence>
<dbReference type="GO" id="GO:0016020">
    <property type="term" value="C:membrane"/>
    <property type="evidence" value="ECO:0007669"/>
    <property type="project" value="TreeGrafter"/>
</dbReference>
<sequence length="241" mass="26999">MKRAVIVGATSGLGLEVARLLLERGWSIGVAGRRVEALEQLRAVAPDRVRVRAIDVTQSDAPDRLHALIDDLGGMDLYFHSSGIGRQNPDLDPSIELATVRTNGEGFVRMVTAAYRYFRTQGRGHIAAITSVAGTRGMGAAAAYSATKRFQRTYLDALAQLAHREGLRLRITDIRPGFVRTALLNPEVRYPMMMEPAPVARQIVGAVERRRRVVTIDRRYRALVLLWRLIPQCVWERIKWC</sequence>
<reference evidence="3 4" key="1">
    <citation type="submission" date="2013-11" db="EMBL/GenBank/DDBJ databases">
        <title>Single cell genomics of uncultured Tannerella BU063 (oral taxon 286).</title>
        <authorList>
            <person name="Beall C.J."/>
            <person name="Campbell A.G."/>
            <person name="Griffen A.L."/>
            <person name="Podar M."/>
            <person name="Leys E.J."/>
        </authorList>
    </citation>
    <scope>NUCLEOTIDE SEQUENCE [LARGE SCALE GENOMIC DNA]</scope>
    <source>
        <strain evidence="3">Cell 6/7/9</strain>
    </source>
</reference>
<dbReference type="PRINTS" id="PR00081">
    <property type="entry name" value="GDHRDH"/>
</dbReference>
<dbReference type="PANTHER" id="PTHR44196">
    <property type="entry name" value="DEHYDROGENASE/REDUCTASE SDR FAMILY MEMBER 7B"/>
    <property type="match status" value="1"/>
</dbReference>
<evidence type="ECO:0000256" key="1">
    <source>
        <dbReference type="ARBA" id="ARBA00006484"/>
    </source>
</evidence>
<dbReference type="PATRIC" id="fig|1411021.3.peg.2196"/>
<dbReference type="SUPFAM" id="SSF51735">
    <property type="entry name" value="NAD(P)-binding Rossmann-fold domains"/>
    <property type="match status" value="1"/>
</dbReference>
<dbReference type="InterPro" id="IPR036291">
    <property type="entry name" value="NAD(P)-bd_dom_sf"/>
</dbReference>
<gene>
    <name evidence="3" type="ORF">T231_16005</name>
</gene>
<proteinExistence type="inferred from homology"/>
<comment type="similarity">
    <text evidence="1">Belongs to the short-chain dehydrogenases/reductases (SDR) family.</text>
</comment>
<evidence type="ECO:0000256" key="2">
    <source>
        <dbReference type="ARBA" id="ARBA00023002"/>
    </source>
</evidence>
<dbReference type="AlphaFoldDB" id="W2CKT6"/>
<dbReference type="Proteomes" id="UP000018874">
    <property type="component" value="Unassembled WGS sequence"/>
</dbReference>
<keyword evidence="2" id="KW-0560">Oxidoreductase</keyword>
<protein>
    <submittedName>
        <fullName evidence="3">Oxidoreductase</fullName>
    </submittedName>
</protein>
<dbReference type="GO" id="GO:0016491">
    <property type="term" value="F:oxidoreductase activity"/>
    <property type="evidence" value="ECO:0007669"/>
    <property type="project" value="UniProtKB-KW"/>
</dbReference>